<dbReference type="PANTHER" id="PTHR11229:SF16">
    <property type="entry name" value="LARGE RIBOSOMAL SUBUNIT PROTEIN UL3C"/>
    <property type="match status" value="1"/>
</dbReference>
<dbReference type="Proteomes" id="UP001489004">
    <property type="component" value="Unassembled WGS sequence"/>
</dbReference>
<evidence type="ECO:0000256" key="3">
    <source>
        <dbReference type="ARBA" id="ARBA00022884"/>
    </source>
</evidence>
<evidence type="ECO:0000256" key="2">
    <source>
        <dbReference type="ARBA" id="ARBA00022730"/>
    </source>
</evidence>
<comment type="similarity">
    <text evidence="1 7">Belongs to the universal ribosomal protein uL3 family.</text>
</comment>
<dbReference type="PANTHER" id="PTHR11229">
    <property type="entry name" value="50S RIBOSOMAL PROTEIN L3"/>
    <property type="match status" value="1"/>
</dbReference>
<dbReference type="GO" id="GO:0003735">
    <property type="term" value="F:structural constituent of ribosome"/>
    <property type="evidence" value="ECO:0007669"/>
    <property type="project" value="InterPro"/>
</dbReference>
<dbReference type="InterPro" id="IPR000597">
    <property type="entry name" value="Ribosomal_uL3"/>
</dbReference>
<evidence type="ECO:0000256" key="8">
    <source>
        <dbReference type="SAM" id="MobiDB-lite"/>
    </source>
</evidence>
<dbReference type="EMBL" id="JALJOR010000002">
    <property type="protein sequence ID" value="KAK9824213.1"/>
    <property type="molecule type" value="Genomic_DNA"/>
</dbReference>
<keyword evidence="10" id="KW-1185">Reference proteome</keyword>
<reference evidence="9 10" key="1">
    <citation type="journal article" date="2024" name="Nat. Commun.">
        <title>Phylogenomics reveals the evolutionary origins of lichenization in chlorophyte algae.</title>
        <authorList>
            <person name="Puginier C."/>
            <person name="Libourel C."/>
            <person name="Otte J."/>
            <person name="Skaloud P."/>
            <person name="Haon M."/>
            <person name="Grisel S."/>
            <person name="Petersen M."/>
            <person name="Berrin J.G."/>
            <person name="Delaux P.M."/>
            <person name="Dal Grande F."/>
            <person name="Keller J."/>
        </authorList>
    </citation>
    <scope>NUCLEOTIDE SEQUENCE [LARGE SCALE GENOMIC DNA]</scope>
    <source>
        <strain evidence="9 10">SAG 2043</strain>
    </source>
</reference>
<evidence type="ECO:0000256" key="6">
    <source>
        <dbReference type="ARBA" id="ARBA00035213"/>
    </source>
</evidence>
<keyword evidence="5 7" id="KW-0687">Ribonucleoprotein</keyword>
<proteinExistence type="inferred from homology"/>
<dbReference type="InterPro" id="IPR019926">
    <property type="entry name" value="Ribosomal_uL3_CS"/>
</dbReference>
<keyword evidence="3" id="KW-0694">RNA-binding</keyword>
<sequence>MRHLREFKIPKVEDYKPGQQLNVEEIFSVGDLVDVAGTSIGKGFAGSIKRWNMKRGLMTHGSKSKRQHGSIGSSATPSRVLPGLKMAGQLGNKRNKQRKLKVLMVDAEKRAIVVNGSIPGKAGNIVEITPAKIVGRNSS</sequence>
<dbReference type="Pfam" id="PF00297">
    <property type="entry name" value="Ribosomal_L3"/>
    <property type="match status" value="1"/>
</dbReference>
<dbReference type="GO" id="GO:1990904">
    <property type="term" value="C:ribonucleoprotein complex"/>
    <property type="evidence" value="ECO:0007669"/>
    <property type="project" value="UniProtKB-KW"/>
</dbReference>
<dbReference type="SUPFAM" id="SSF50447">
    <property type="entry name" value="Translation proteins"/>
    <property type="match status" value="1"/>
</dbReference>
<dbReference type="FunFam" id="2.40.30.10:FF:000065">
    <property type="entry name" value="50S ribosomal protein L3, chloroplastic"/>
    <property type="match status" value="1"/>
</dbReference>
<accession>A0AAW1QRZ0</accession>
<gene>
    <name evidence="9" type="ORF">WJX72_008574</name>
</gene>
<dbReference type="Gene3D" id="2.40.30.10">
    <property type="entry name" value="Translation factors"/>
    <property type="match status" value="1"/>
</dbReference>
<name>A0AAW1QRZ0_9CHLO</name>
<keyword evidence="4 7" id="KW-0689">Ribosomal protein</keyword>
<protein>
    <recommendedName>
        <fullName evidence="6">Large ribosomal subunit protein uL3c</fullName>
    </recommendedName>
</protein>
<dbReference type="GO" id="GO:0006412">
    <property type="term" value="P:translation"/>
    <property type="evidence" value="ECO:0007669"/>
    <property type="project" value="InterPro"/>
</dbReference>
<dbReference type="AlphaFoldDB" id="A0AAW1QRZ0"/>
<dbReference type="GO" id="GO:0005840">
    <property type="term" value="C:ribosome"/>
    <property type="evidence" value="ECO:0007669"/>
    <property type="project" value="UniProtKB-KW"/>
</dbReference>
<evidence type="ECO:0000256" key="5">
    <source>
        <dbReference type="ARBA" id="ARBA00023274"/>
    </source>
</evidence>
<evidence type="ECO:0000256" key="7">
    <source>
        <dbReference type="RuleBase" id="RU003905"/>
    </source>
</evidence>
<organism evidence="9 10">
    <name type="scientific">[Myrmecia] bisecta</name>
    <dbReference type="NCBI Taxonomy" id="41462"/>
    <lineage>
        <taxon>Eukaryota</taxon>
        <taxon>Viridiplantae</taxon>
        <taxon>Chlorophyta</taxon>
        <taxon>core chlorophytes</taxon>
        <taxon>Trebouxiophyceae</taxon>
        <taxon>Trebouxiales</taxon>
        <taxon>Trebouxiaceae</taxon>
        <taxon>Myrmecia</taxon>
    </lineage>
</organism>
<comment type="caution">
    <text evidence="9">The sequence shown here is derived from an EMBL/GenBank/DDBJ whole genome shotgun (WGS) entry which is preliminary data.</text>
</comment>
<evidence type="ECO:0000313" key="10">
    <source>
        <dbReference type="Proteomes" id="UP001489004"/>
    </source>
</evidence>
<dbReference type="InterPro" id="IPR009000">
    <property type="entry name" value="Transl_B-barrel_sf"/>
</dbReference>
<evidence type="ECO:0000256" key="1">
    <source>
        <dbReference type="ARBA" id="ARBA00006540"/>
    </source>
</evidence>
<dbReference type="GO" id="GO:0019843">
    <property type="term" value="F:rRNA binding"/>
    <property type="evidence" value="ECO:0007669"/>
    <property type="project" value="UniProtKB-KW"/>
</dbReference>
<dbReference type="PROSITE" id="PS00474">
    <property type="entry name" value="RIBOSOMAL_L3"/>
    <property type="match status" value="1"/>
</dbReference>
<dbReference type="InterPro" id="IPR019927">
    <property type="entry name" value="Ribosomal_uL3_bac/org-type"/>
</dbReference>
<evidence type="ECO:0000313" key="9">
    <source>
        <dbReference type="EMBL" id="KAK9824213.1"/>
    </source>
</evidence>
<feature type="region of interest" description="Disordered" evidence="8">
    <location>
        <begin position="58"/>
        <end position="92"/>
    </location>
</feature>
<evidence type="ECO:0000256" key="4">
    <source>
        <dbReference type="ARBA" id="ARBA00022980"/>
    </source>
</evidence>
<dbReference type="NCBIfam" id="TIGR03625">
    <property type="entry name" value="L3_bact"/>
    <property type="match status" value="1"/>
</dbReference>
<keyword evidence="2" id="KW-0699">rRNA-binding</keyword>